<comment type="catalytic activity">
    <reaction evidence="12 13">
        <text>(S)-2,3,4,5-tetrahydrodipicolinate + NAD(+) + H2O = (2S,4S)-4-hydroxy-2,3,4,5-tetrahydrodipicolinate + NADH + H(+)</text>
        <dbReference type="Rhea" id="RHEA:35323"/>
        <dbReference type="ChEBI" id="CHEBI:15377"/>
        <dbReference type="ChEBI" id="CHEBI:15378"/>
        <dbReference type="ChEBI" id="CHEBI:16845"/>
        <dbReference type="ChEBI" id="CHEBI:57540"/>
        <dbReference type="ChEBI" id="CHEBI:57945"/>
        <dbReference type="ChEBI" id="CHEBI:67139"/>
        <dbReference type="EC" id="1.17.1.8"/>
    </reaction>
</comment>
<evidence type="ECO:0000259" key="14">
    <source>
        <dbReference type="Pfam" id="PF01113"/>
    </source>
</evidence>
<evidence type="ECO:0000256" key="7">
    <source>
        <dbReference type="ARBA" id="ARBA00023027"/>
    </source>
</evidence>
<comment type="caution">
    <text evidence="13">Lacks conserved residue(s) required for the propagation of feature annotation.</text>
</comment>
<keyword evidence="2 13" id="KW-0963">Cytoplasm</keyword>
<evidence type="ECO:0000256" key="6">
    <source>
        <dbReference type="ARBA" id="ARBA00023002"/>
    </source>
</evidence>
<comment type="subcellular location">
    <subcellularLocation>
        <location evidence="13">Cytoplasm</location>
    </subcellularLocation>
</comment>
<dbReference type="EC" id="1.17.1.8" evidence="10 13"/>
<dbReference type="CDD" id="cd02274">
    <property type="entry name" value="DHDPR_N"/>
    <property type="match status" value="1"/>
</dbReference>
<keyword evidence="8 13" id="KW-0457">Lysine biosynthesis</keyword>
<evidence type="ECO:0000256" key="12">
    <source>
        <dbReference type="ARBA" id="ARBA00049396"/>
    </source>
</evidence>
<sequence>MVMTSSPLRVGIAGLSGRMGQGLVKSALDAGCVVAGGTCRDPGATSFSMAELTRDGSITLCADMRQLADISDVVIDFTHVSSVIDHAAALKDAGVPWVLGTTGLSEKDQRAVDEAAQTIGVVQAANFSAGVTLVLRLAREMGMALSAERFDAEIVEMHHRQKVDAPSGTALAIGEAVAQGRGVKLSDVRAPAREGHCGARKTGEIGFAALRGGQIVGEHELLFTSATEQITLGHRAFDRRVFADGAVQAAEWVSGKIAGLYNMEDVLGLS</sequence>
<comment type="pathway">
    <text evidence="9 13">Amino-acid biosynthesis; L-lysine biosynthesis via DAP pathway; (S)-tetrahydrodipicolinate from L-aspartate: step 4/4.</text>
</comment>
<dbReference type="SUPFAM" id="SSF51735">
    <property type="entry name" value="NAD(P)-binding Rossmann-fold domains"/>
    <property type="match status" value="1"/>
</dbReference>
<evidence type="ECO:0000256" key="9">
    <source>
        <dbReference type="ARBA" id="ARBA00037922"/>
    </source>
</evidence>
<evidence type="ECO:0000256" key="3">
    <source>
        <dbReference type="ARBA" id="ARBA00022605"/>
    </source>
</evidence>
<reference evidence="16 17" key="1">
    <citation type="journal article" date="2011" name="Microbiology">
        <title>Transcriptome response to different carbon sources in Acetobacter aceti.</title>
        <authorList>
            <person name="Sakurai K."/>
            <person name="Arai H."/>
            <person name="Ishii M."/>
            <person name="Igarashi Y."/>
        </authorList>
    </citation>
    <scope>NUCLEOTIDE SEQUENCE [LARGE SCALE GENOMIC DNA]</scope>
    <source>
        <strain evidence="16 17">NBRC 14818</strain>
    </source>
</reference>
<gene>
    <name evidence="13 16" type="primary">dapB</name>
    <name evidence="16" type="ORF">EMQ_1036</name>
</gene>
<feature type="active site" description="Proton donor/acceptor" evidence="13">
    <location>
        <position position="158"/>
    </location>
</feature>
<dbReference type="InterPro" id="IPR022664">
    <property type="entry name" value="DapB_N_CS"/>
</dbReference>
<dbReference type="Gene3D" id="3.40.50.720">
    <property type="entry name" value="NAD(P)-binding Rossmann-like Domain"/>
    <property type="match status" value="1"/>
</dbReference>
<evidence type="ECO:0000313" key="16">
    <source>
        <dbReference type="EMBL" id="BCK75430.1"/>
    </source>
</evidence>
<evidence type="ECO:0000256" key="11">
    <source>
        <dbReference type="ARBA" id="ARBA00049080"/>
    </source>
</evidence>
<comment type="function">
    <text evidence="13">Catalyzes the conversion of 4-hydroxy-tetrahydrodipicolinate (HTPA) to tetrahydrodipicolinate.</text>
</comment>
<keyword evidence="17" id="KW-1185">Reference proteome</keyword>
<dbReference type="SUPFAM" id="SSF55347">
    <property type="entry name" value="Glyceraldehyde-3-phosphate dehydrogenase-like, C-terminal domain"/>
    <property type="match status" value="1"/>
</dbReference>
<dbReference type="Pfam" id="PF05173">
    <property type="entry name" value="DapB_C"/>
    <property type="match status" value="1"/>
</dbReference>
<feature type="binding site" evidence="13">
    <location>
        <begin position="14"/>
        <end position="19"/>
    </location>
    <ligand>
        <name>NAD(+)</name>
        <dbReference type="ChEBI" id="CHEBI:57540"/>
    </ligand>
</feature>
<evidence type="ECO:0000256" key="2">
    <source>
        <dbReference type="ARBA" id="ARBA00022490"/>
    </source>
</evidence>
<comment type="catalytic activity">
    <reaction evidence="11 13">
        <text>(S)-2,3,4,5-tetrahydrodipicolinate + NADP(+) + H2O = (2S,4S)-4-hydroxy-2,3,4,5-tetrahydrodipicolinate + NADPH + H(+)</text>
        <dbReference type="Rhea" id="RHEA:35331"/>
        <dbReference type="ChEBI" id="CHEBI:15377"/>
        <dbReference type="ChEBI" id="CHEBI:15378"/>
        <dbReference type="ChEBI" id="CHEBI:16845"/>
        <dbReference type="ChEBI" id="CHEBI:57783"/>
        <dbReference type="ChEBI" id="CHEBI:58349"/>
        <dbReference type="ChEBI" id="CHEBI:67139"/>
        <dbReference type="EC" id="1.17.1.8"/>
    </reaction>
</comment>
<organism evidence="16 17">
    <name type="scientific">Acetobacter aceti NBRC 14818</name>
    <dbReference type="NCBI Taxonomy" id="887700"/>
    <lineage>
        <taxon>Bacteria</taxon>
        <taxon>Pseudomonadati</taxon>
        <taxon>Pseudomonadota</taxon>
        <taxon>Alphaproteobacteria</taxon>
        <taxon>Acetobacterales</taxon>
        <taxon>Acetobacteraceae</taxon>
        <taxon>Acetobacter</taxon>
        <taxon>Acetobacter subgen. Acetobacter</taxon>
    </lineage>
</organism>
<dbReference type="GO" id="GO:0019877">
    <property type="term" value="P:diaminopimelate biosynthetic process"/>
    <property type="evidence" value="ECO:0007669"/>
    <property type="project" value="UniProtKB-UniRule"/>
</dbReference>
<dbReference type="GO" id="GO:0005737">
    <property type="term" value="C:cytoplasm"/>
    <property type="evidence" value="ECO:0007669"/>
    <property type="project" value="UniProtKB-SubCell"/>
</dbReference>
<proteinExistence type="inferred from homology"/>
<dbReference type="Pfam" id="PF01113">
    <property type="entry name" value="DapB_N"/>
    <property type="match status" value="1"/>
</dbReference>
<dbReference type="Gene3D" id="3.30.360.10">
    <property type="entry name" value="Dihydrodipicolinate Reductase, domain 2"/>
    <property type="match status" value="1"/>
</dbReference>
<dbReference type="PANTHER" id="PTHR20836:SF0">
    <property type="entry name" value="4-HYDROXY-TETRAHYDRODIPICOLINATE REDUCTASE 1, CHLOROPLASTIC-RELATED"/>
    <property type="match status" value="1"/>
</dbReference>
<evidence type="ECO:0000256" key="5">
    <source>
        <dbReference type="ARBA" id="ARBA00022915"/>
    </source>
</evidence>
<evidence type="ECO:0000256" key="13">
    <source>
        <dbReference type="HAMAP-Rule" id="MF_00102"/>
    </source>
</evidence>
<evidence type="ECO:0000256" key="10">
    <source>
        <dbReference type="ARBA" id="ARBA00038983"/>
    </source>
</evidence>
<keyword evidence="6 13" id="KW-0560">Oxidoreductase</keyword>
<evidence type="ECO:0000256" key="4">
    <source>
        <dbReference type="ARBA" id="ARBA00022857"/>
    </source>
</evidence>
<dbReference type="GO" id="GO:0016726">
    <property type="term" value="F:oxidoreductase activity, acting on CH or CH2 groups, NAD or NADP as acceptor"/>
    <property type="evidence" value="ECO:0007669"/>
    <property type="project" value="UniProtKB-UniRule"/>
</dbReference>
<feature type="binding site" evidence="13">
    <location>
        <begin position="124"/>
        <end position="127"/>
    </location>
    <ligand>
        <name>NAD(+)</name>
        <dbReference type="ChEBI" id="CHEBI:57540"/>
    </ligand>
</feature>
<comment type="caution">
    <text evidence="13">Was originally thought to be a dihydrodipicolinate reductase (DHDPR), catalyzing the conversion of dihydrodipicolinate to tetrahydrodipicolinate. However, it was shown in E.coli that the substrate of the enzymatic reaction is not dihydrodipicolinate (DHDP) but in fact (2S,4S)-4-hydroxy-2,3,4,5-tetrahydrodipicolinic acid (HTPA), the product released by the DapA-catalyzed reaction.</text>
</comment>
<accession>A0AB33IAM8</accession>
<dbReference type="GO" id="GO:0050661">
    <property type="term" value="F:NADP binding"/>
    <property type="evidence" value="ECO:0007669"/>
    <property type="project" value="UniProtKB-UniRule"/>
</dbReference>
<dbReference type="EMBL" id="AP023410">
    <property type="protein sequence ID" value="BCK75430.1"/>
    <property type="molecule type" value="Genomic_DNA"/>
</dbReference>
<dbReference type="InterPro" id="IPR022663">
    <property type="entry name" value="DapB_C"/>
</dbReference>
<dbReference type="Proteomes" id="UP000516424">
    <property type="component" value="Chromosome"/>
</dbReference>
<dbReference type="GO" id="GO:0008839">
    <property type="term" value="F:4-hydroxy-tetrahydrodipicolinate reductase"/>
    <property type="evidence" value="ECO:0007669"/>
    <property type="project" value="UniProtKB-UniRule"/>
</dbReference>
<evidence type="ECO:0000256" key="1">
    <source>
        <dbReference type="ARBA" id="ARBA00006642"/>
    </source>
</evidence>
<dbReference type="HAMAP" id="MF_00102">
    <property type="entry name" value="DapB"/>
    <property type="match status" value="1"/>
</dbReference>
<feature type="binding site" evidence="13">
    <location>
        <position position="159"/>
    </location>
    <ligand>
        <name>(S)-2,3,4,5-tetrahydrodipicolinate</name>
        <dbReference type="ChEBI" id="CHEBI:16845"/>
    </ligand>
</feature>
<evidence type="ECO:0000259" key="15">
    <source>
        <dbReference type="Pfam" id="PF05173"/>
    </source>
</evidence>
<comment type="similarity">
    <text evidence="1 13">Belongs to the DapB family.</text>
</comment>
<evidence type="ECO:0000313" key="17">
    <source>
        <dbReference type="Proteomes" id="UP000516424"/>
    </source>
</evidence>
<feature type="domain" description="Dihydrodipicolinate reductase C-terminal" evidence="15">
    <location>
        <begin position="130"/>
        <end position="267"/>
    </location>
</feature>
<keyword evidence="3 13" id="KW-0028">Amino-acid biosynthesis</keyword>
<dbReference type="InterPro" id="IPR023940">
    <property type="entry name" value="DHDPR_bac"/>
</dbReference>
<dbReference type="GO" id="GO:0009089">
    <property type="term" value="P:lysine biosynthetic process via diaminopimelate"/>
    <property type="evidence" value="ECO:0007669"/>
    <property type="project" value="UniProtKB-UniRule"/>
</dbReference>
<keyword evidence="7 13" id="KW-0520">NAD</keyword>
<dbReference type="AlphaFoldDB" id="A0AB33IAM8"/>
<keyword evidence="4 13" id="KW-0521">NADP</keyword>
<keyword evidence="5 13" id="KW-0220">Diaminopimelate biosynthesis</keyword>
<feature type="active site" description="Proton donor" evidence="13">
    <location>
        <position position="162"/>
    </location>
</feature>
<feature type="binding site" evidence="13">
    <location>
        <begin position="100"/>
        <end position="102"/>
    </location>
    <ligand>
        <name>NAD(+)</name>
        <dbReference type="ChEBI" id="CHEBI:57540"/>
    </ligand>
</feature>
<dbReference type="PIRSF" id="PIRSF000161">
    <property type="entry name" value="DHPR"/>
    <property type="match status" value="1"/>
</dbReference>
<dbReference type="PROSITE" id="PS01298">
    <property type="entry name" value="DAPB"/>
    <property type="match status" value="1"/>
</dbReference>
<comment type="subunit">
    <text evidence="13">Homotetramer.</text>
</comment>
<protein>
    <recommendedName>
        <fullName evidence="10 13">4-hydroxy-tetrahydrodipicolinate reductase</fullName>
        <shortName evidence="13">HTPA reductase</shortName>
        <ecNumber evidence="10 13">1.17.1.8</ecNumber>
    </recommendedName>
</protein>
<name>A0AB33IAM8_ACEAC</name>
<dbReference type="NCBIfam" id="TIGR00036">
    <property type="entry name" value="dapB"/>
    <property type="match status" value="1"/>
</dbReference>
<dbReference type="InterPro" id="IPR036291">
    <property type="entry name" value="NAD(P)-bd_dom_sf"/>
</dbReference>
<dbReference type="InterPro" id="IPR000846">
    <property type="entry name" value="DapB_N"/>
</dbReference>
<evidence type="ECO:0000256" key="8">
    <source>
        <dbReference type="ARBA" id="ARBA00023154"/>
    </source>
</evidence>
<dbReference type="PANTHER" id="PTHR20836">
    <property type="entry name" value="DIHYDRODIPICOLINATE REDUCTASE"/>
    <property type="match status" value="1"/>
</dbReference>
<dbReference type="GO" id="GO:0051287">
    <property type="term" value="F:NAD binding"/>
    <property type="evidence" value="ECO:0007669"/>
    <property type="project" value="UniProtKB-UniRule"/>
</dbReference>
<feature type="domain" description="Dihydrodipicolinate reductase N-terminal" evidence="14">
    <location>
        <begin position="9"/>
        <end position="127"/>
    </location>
</feature>
<feature type="binding site" evidence="13">
    <location>
        <begin position="168"/>
        <end position="169"/>
    </location>
    <ligand>
        <name>(S)-2,3,4,5-tetrahydrodipicolinate</name>
        <dbReference type="ChEBI" id="CHEBI:16845"/>
    </ligand>
</feature>